<dbReference type="AlphaFoldDB" id="A0A497YQX0"/>
<feature type="compositionally biased region" description="Basic and acidic residues" evidence="5">
    <location>
        <begin position="140"/>
        <end position="153"/>
    </location>
</feature>
<keyword evidence="2 6" id="KW-0732">Signal</keyword>
<dbReference type="InterPro" id="IPR050492">
    <property type="entry name" value="Bact_metal-bind_prot9"/>
</dbReference>
<keyword evidence="8" id="KW-1185">Reference proteome</keyword>
<name>A0A497YQX0_9BACL</name>
<protein>
    <submittedName>
        <fullName evidence="7">Zinc transport system substrate-binding protein</fullName>
    </submittedName>
</protein>
<evidence type="ECO:0000256" key="4">
    <source>
        <dbReference type="SAM" id="Coils"/>
    </source>
</evidence>
<proteinExistence type="inferred from homology"/>
<feature type="region of interest" description="Disordered" evidence="5">
    <location>
        <begin position="137"/>
        <end position="185"/>
    </location>
</feature>
<organism evidence="7 8">
    <name type="scientific">Planococcus citreus</name>
    <dbReference type="NCBI Taxonomy" id="1373"/>
    <lineage>
        <taxon>Bacteria</taxon>
        <taxon>Bacillati</taxon>
        <taxon>Bacillota</taxon>
        <taxon>Bacilli</taxon>
        <taxon>Bacillales</taxon>
        <taxon>Caryophanaceae</taxon>
        <taxon>Planococcus</taxon>
    </lineage>
</organism>
<feature type="coiled-coil region" evidence="4">
    <location>
        <begin position="213"/>
        <end position="240"/>
    </location>
</feature>
<dbReference type="InterPro" id="IPR006129">
    <property type="entry name" value="AdhesinB"/>
</dbReference>
<feature type="compositionally biased region" description="Acidic residues" evidence="5">
    <location>
        <begin position="154"/>
        <end position="171"/>
    </location>
</feature>
<dbReference type="Gene3D" id="3.40.50.1980">
    <property type="entry name" value="Nitrogenase molybdenum iron protein domain"/>
    <property type="match status" value="2"/>
</dbReference>
<accession>A0A497YQX0</accession>
<dbReference type="EMBL" id="RCCP01000001">
    <property type="protein sequence ID" value="RLJ90743.1"/>
    <property type="molecule type" value="Genomic_DNA"/>
</dbReference>
<feature type="chain" id="PRO_5019814883" evidence="6">
    <location>
        <begin position="24"/>
        <end position="354"/>
    </location>
</feature>
<dbReference type="PANTHER" id="PTHR42953">
    <property type="entry name" value="HIGH-AFFINITY ZINC UPTAKE SYSTEM PROTEIN ZNUA-RELATED"/>
    <property type="match status" value="1"/>
</dbReference>
<dbReference type="RefSeq" id="WP_121298222.1">
    <property type="nucleotide sequence ID" value="NZ_QBEW01000075.1"/>
</dbReference>
<dbReference type="PROSITE" id="PS51257">
    <property type="entry name" value="PROKAR_LIPOPROTEIN"/>
    <property type="match status" value="1"/>
</dbReference>
<evidence type="ECO:0000256" key="2">
    <source>
        <dbReference type="ARBA" id="ARBA00022729"/>
    </source>
</evidence>
<dbReference type="PANTHER" id="PTHR42953:SF8">
    <property type="entry name" value="ZINT DOMAIN-CONTAINING PROTEIN"/>
    <property type="match status" value="1"/>
</dbReference>
<feature type="compositionally biased region" description="Basic and acidic residues" evidence="5">
    <location>
        <begin position="172"/>
        <end position="183"/>
    </location>
</feature>
<dbReference type="InterPro" id="IPR006127">
    <property type="entry name" value="ZnuA-like"/>
</dbReference>
<dbReference type="PRINTS" id="PR00691">
    <property type="entry name" value="ADHESINB"/>
</dbReference>
<evidence type="ECO:0000256" key="3">
    <source>
        <dbReference type="RuleBase" id="RU003512"/>
    </source>
</evidence>
<evidence type="ECO:0000313" key="8">
    <source>
        <dbReference type="Proteomes" id="UP000280791"/>
    </source>
</evidence>
<dbReference type="Proteomes" id="UP000280791">
    <property type="component" value="Unassembled WGS sequence"/>
</dbReference>
<dbReference type="OrthoDB" id="9810636at2"/>
<keyword evidence="1 3" id="KW-0813">Transport</keyword>
<feature type="compositionally biased region" description="Acidic residues" evidence="5">
    <location>
        <begin position="23"/>
        <end position="37"/>
    </location>
</feature>
<dbReference type="GO" id="GO:0030001">
    <property type="term" value="P:metal ion transport"/>
    <property type="evidence" value="ECO:0007669"/>
    <property type="project" value="InterPro"/>
</dbReference>
<dbReference type="GO" id="GO:0046872">
    <property type="term" value="F:metal ion binding"/>
    <property type="evidence" value="ECO:0007669"/>
    <property type="project" value="InterPro"/>
</dbReference>
<feature type="region of interest" description="Disordered" evidence="5">
    <location>
        <begin position="22"/>
        <end position="44"/>
    </location>
</feature>
<comment type="caution">
    <text evidence="7">The sequence shown here is derived from an EMBL/GenBank/DDBJ whole genome shotgun (WGS) entry which is preliminary data.</text>
</comment>
<evidence type="ECO:0000313" key="7">
    <source>
        <dbReference type="EMBL" id="RLJ90743.1"/>
    </source>
</evidence>
<reference evidence="7 8" key="1">
    <citation type="submission" date="2018-10" db="EMBL/GenBank/DDBJ databases">
        <title>Genomic Encyclopedia of Type Strains, Phase IV (KMG-IV): sequencing the most valuable type-strain genomes for metagenomic binning, comparative biology and taxonomic classification.</title>
        <authorList>
            <person name="Goeker M."/>
        </authorList>
    </citation>
    <scope>NUCLEOTIDE SEQUENCE [LARGE SCALE GENOMIC DNA]</scope>
    <source>
        <strain evidence="7 8">DSM 20549</strain>
    </source>
</reference>
<dbReference type="Pfam" id="PF01297">
    <property type="entry name" value="ZnuA"/>
    <property type="match status" value="1"/>
</dbReference>
<evidence type="ECO:0000256" key="1">
    <source>
        <dbReference type="ARBA" id="ARBA00022448"/>
    </source>
</evidence>
<dbReference type="GO" id="GO:0007155">
    <property type="term" value="P:cell adhesion"/>
    <property type="evidence" value="ECO:0007669"/>
    <property type="project" value="InterPro"/>
</dbReference>
<dbReference type="InterPro" id="IPR006128">
    <property type="entry name" value="Lipoprotein_PsaA-like"/>
</dbReference>
<feature type="signal peptide" evidence="6">
    <location>
        <begin position="1"/>
        <end position="23"/>
    </location>
</feature>
<evidence type="ECO:0000256" key="6">
    <source>
        <dbReference type="SAM" id="SignalP"/>
    </source>
</evidence>
<evidence type="ECO:0000256" key="5">
    <source>
        <dbReference type="SAM" id="MobiDB-lite"/>
    </source>
</evidence>
<sequence>MKKIAFLLLVVLLLAACSQPENASEEPTDASSEETADTTDASASAELDVFTTAYPLAYFTERIGGERVNVQSIYPPGSNEHTFEPTQQDMVKLAEADLLFYIGLGLEGFIDSAENTLSGEDVKLIATSNAISDEELESGQLHEEEAEDAHSEEETQDEHADEEGHEEESGAEDSHDEHGHGSIDPHVWISPVLSQKLAESIKDSLVEADTEGAEMYEENYEELVSELQQLDESYQALASSTENKTFFVSHDAFGYIADTYGFEQVPVAGLNSQDEPSQKELTAIVDLAKEKNIEHIAFEQNVSSKLAEVIQNEVGAEAVELHNLSVLTPENEDNDETYFTLMEKNLKTLETMLK</sequence>
<keyword evidence="4" id="KW-0175">Coiled coil</keyword>
<comment type="similarity">
    <text evidence="3">Belongs to the bacterial solute-binding protein 9 family.</text>
</comment>
<gene>
    <name evidence="7" type="ORF">DFR62_0893</name>
</gene>
<dbReference type="SUPFAM" id="SSF53807">
    <property type="entry name" value="Helical backbone' metal receptor"/>
    <property type="match status" value="1"/>
</dbReference>
<dbReference type="PRINTS" id="PR00690">
    <property type="entry name" value="ADHESNFAMILY"/>
</dbReference>